<comment type="caution">
    <text evidence="5">The sequence shown here is derived from an EMBL/GenBank/DDBJ whole genome shotgun (WGS) entry which is preliminary data.</text>
</comment>
<dbReference type="GO" id="GO:0008270">
    <property type="term" value="F:zinc ion binding"/>
    <property type="evidence" value="ECO:0007669"/>
    <property type="project" value="UniProtKB-UniRule"/>
</dbReference>
<dbReference type="Proteomes" id="UP001146505">
    <property type="component" value="Unassembled WGS sequence"/>
</dbReference>
<feature type="binding site" evidence="4">
    <location>
        <position position="19"/>
    </location>
    <ligand>
        <name>Zn(2+)</name>
        <dbReference type="ChEBI" id="CHEBI:29105"/>
    </ligand>
</feature>
<dbReference type="RefSeq" id="WP_269954480.1">
    <property type="nucleotide sequence ID" value="NZ_JAKMUV010000001.1"/>
</dbReference>
<dbReference type="Gene3D" id="3.40.50.10320">
    <property type="entry name" value="LmbE-like"/>
    <property type="match status" value="1"/>
</dbReference>
<dbReference type="GeneID" id="301812057"/>
<dbReference type="GO" id="GO:0010125">
    <property type="term" value="P:mycothiol biosynthetic process"/>
    <property type="evidence" value="ECO:0007669"/>
    <property type="project" value="UniProtKB-UniRule"/>
</dbReference>
<sequence>MSSNPEPAHTITVMAVHAHPDDETLWTGLALAKARRLGHEVAVVTCTLGEEGEVIGEKYQALVDAQQYEHGTGMLGGYRIAELQRALSALGIQHGPNLLGGCGAWRDSGMEGSDSIRHPRAFARAPESPSDGADGIADAGFEAQVAQLIQLIQQICPQVILTYAADGGYGHPDHKRAHQIVHEAVRRLEAAGTGTEAENFVPSQVLWCVTEDEKFAEGMQGMESVQAPEGWKLPSAGDIATVPSSEVDLVVHGSAEDVAAKQAAMRAHATQIWVADGSTSDVNDQARESNPPARTAATLFCLSNLITQPLLDNESYRVGWTKPGVPEDFFARAVGERWVGGKS</sequence>
<gene>
    <name evidence="4" type="primary">mshB</name>
    <name evidence="5" type="ORF">L8U58_00770</name>
</gene>
<comment type="catalytic activity">
    <reaction evidence="4">
        <text>1D-myo-inositol 2-acetamido-2-deoxy-alpha-D-glucopyranoside + H2O = 1D-myo-inositol 2-amino-2-deoxy-alpha-D-glucopyranoside + acetate</text>
        <dbReference type="Rhea" id="RHEA:26180"/>
        <dbReference type="ChEBI" id="CHEBI:15377"/>
        <dbReference type="ChEBI" id="CHEBI:30089"/>
        <dbReference type="ChEBI" id="CHEBI:52442"/>
        <dbReference type="ChEBI" id="CHEBI:58886"/>
        <dbReference type="EC" id="3.5.1.103"/>
    </reaction>
</comment>
<evidence type="ECO:0000256" key="4">
    <source>
        <dbReference type="HAMAP-Rule" id="MF_01696"/>
    </source>
</evidence>
<name>A0A9X3RPI5_9CORY</name>
<keyword evidence="6" id="KW-1185">Reference proteome</keyword>
<dbReference type="AlphaFoldDB" id="A0A9X3RPI5"/>
<evidence type="ECO:0000256" key="1">
    <source>
        <dbReference type="ARBA" id="ARBA00022723"/>
    </source>
</evidence>
<evidence type="ECO:0000256" key="3">
    <source>
        <dbReference type="ARBA" id="ARBA00022833"/>
    </source>
</evidence>
<dbReference type="SUPFAM" id="SSF102588">
    <property type="entry name" value="LmbE-like"/>
    <property type="match status" value="1"/>
</dbReference>
<dbReference type="GO" id="GO:0035595">
    <property type="term" value="F:N-acetylglucosaminylinositol deacetylase activity"/>
    <property type="evidence" value="ECO:0007669"/>
    <property type="project" value="UniProtKB-EC"/>
</dbReference>
<evidence type="ECO:0000256" key="2">
    <source>
        <dbReference type="ARBA" id="ARBA00022801"/>
    </source>
</evidence>
<dbReference type="EMBL" id="JAKMUV010000001">
    <property type="protein sequence ID" value="MCZ9304084.1"/>
    <property type="molecule type" value="Genomic_DNA"/>
</dbReference>
<dbReference type="PANTHER" id="PTHR12993:SF26">
    <property type="entry name" value="1D-MYO-INOSITOL 2-ACETAMIDO-2-DEOXY-ALPHA-D-GLUCOPYRANOSIDE DEACETYLASE"/>
    <property type="match status" value="1"/>
</dbReference>
<feature type="binding site" evidence="4">
    <location>
        <position position="174"/>
    </location>
    <ligand>
        <name>Zn(2+)</name>
        <dbReference type="ChEBI" id="CHEBI:29105"/>
    </ligand>
</feature>
<keyword evidence="2 4" id="KW-0378">Hydrolase</keyword>
<feature type="binding site" evidence="4">
    <location>
        <position position="22"/>
    </location>
    <ligand>
        <name>Zn(2+)</name>
        <dbReference type="ChEBI" id="CHEBI:29105"/>
    </ligand>
</feature>
<protein>
    <recommendedName>
        <fullName evidence="4">1D-myo-inositol 2-acetamido-2-deoxy-alpha-D-glucopyranoside deacetylase</fullName>
        <shortName evidence="4">GlcNAc-Ins deacetylase</shortName>
        <ecNumber evidence="4">3.5.1.103</ecNumber>
    </recommendedName>
    <alternativeName>
        <fullName evidence="4">N-acetyl-1-D-myo-inositol-2-amino-2-deoxy-alpha-D-glucopyranoside deacetylase</fullName>
    </alternativeName>
</protein>
<dbReference type="PANTHER" id="PTHR12993">
    <property type="entry name" value="N-ACETYLGLUCOSAMINYL-PHOSPHATIDYLINOSITOL DE-N-ACETYLASE-RELATED"/>
    <property type="match status" value="1"/>
</dbReference>
<comment type="cofactor">
    <cofactor evidence="4">
        <name>Zn(2+)</name>
        <dbReference type="ChEBI" id="CHEBI:29105"/>
    </cofactor>
    <text evidence="4">Binds 1 zinc ion per subunit.</text>
</comment>
<evidence type="ECO:0000313" key="5">
    <source>
        <dbReference type="EMBL" id="MCZ9304084.1"/>
    </source>
</evidence>
<dbReference type="EC" id="3.5.1.103" evidence="4"/>
<organism evidence="5 6">
    <name type="scientific">Corynebacterium macclintockiae</name>
    <dbReference type="NCBI Taxonomy" id="2913501"/>
    <lineage>
        <taxon>Bacteria</taxon>
        <taxon>Bacillati</taxon>
        <taxon>Actinomycetota</taxon>
        <taxon>Actinomycetes</taxon>
        <taxon>Mycobacteriales</taxon>
        <taxon>Corynebacteriaceae</taxon>
        <taxon>Corynebacterium</taxon>
    </lineage>
</organism>
<keyword evidence="3 4" id="KW-0862">Zinc</keyword>
<dbReference type="InterPro" id="IPR017810">
    <property type="entry name" value="Mycothiol_biosynthesis_MshB"/>
</dbReference>
<reference evidence="5" key="1">
    <citation type="submission" date="2022-02" db="EMBL/GenBank/DDBJ databases">
        <title>Corynebacterium sp. from urogenital microbiome.</title>
        <authorList>
            <person name="Cappelli E.A."/>
            <person name="Ribeiro T.G."/>
            <person name="Peixe L."/>
        </authorList>
    </citation>
    <scope>NUCLEOTIDE SEQUENCE</scope>
    <source>
        <strain evidence="5">C9Ua_112</strain>
    </source>
</reference>
<dbReference type="InterPro" id="IPR024078">
    <property type="entry name" value="LmbE-like_dom_sf"/>
</dbReference>
<comment type="similarity">
    <text evidence="4">Belongs to the MshB deacetylase family.</text>
</comment>
<comment type="function">
    <text evidence="4">Catalyzes the deacetylation of 1D-myo-inositol 2-acetamido-2-deoxy-alpha-D-glucopyranoside (GlcNAc-Ins) in the mycothiol biosynthesis pathway.</text>
</comment>
<accession>A0A9X3RPI5</accession>
<dbReference type="Pfam" id="PF02585">
    <property type="entry name" value="PIG-L"/>
    <property type="match status" value="1"/>
</dbReference>
<evidence type="ECO:0000313" key="6">
    <source>
        <dbReference type="Proteomes" id="UP001146505"/>
    </source>
</evidence>
<dbReference type="HAMAP" id="MF_01696">
    <property type="entry name" value="MshB"/>
    <property type="match status" value="1"/>
</dbReference>
<keyword evidence="1 4" id="KW-0479">Metal-binding</keyword>
<proteinExistence type="inferred from homology"/>
<dbReference type="InterPro" id="IPR003737">
    <property type="entry name" value="GlcNAc_PI_deacetylase-related"/>
</dbReference>